<evidence type="ECO:0000256" key="1">
    <source>
        <dbReference type="SAM" id="MobiDB-lite"/>
    </source>
</evidence>
<organism evidence="3 4">
    <name type="scientific">Physocladia obscura</name>
    <dbReference type="NCBI Taxonomy" id="109957"/>
    <lineage>
        <taxon>Eukaryota</taxon>
        <taxon>Fungi</taxon>
        <taxon>Fungi incertae sedis</taxon>
        <taxon>Chytridiomycota</taxon>
        <taxon>Chytridiomycota incertae sedis</taxon>
        <taxon>Chytridiomycetes</taxon>
        <taxon>Chytridiales</taxon>
        <taxon>Chytriomycetaceae</taxon>
        <taxon>Physocladia</taxon>
    </lineage>
</organism>
<evidence type="ECO:0000313" key="3">
    <source>
        <dbReference type="EMBL" id="KAJ3139709.1"/>
    </source>
</evidence>
<reference evidence="3" key="1">
    <citation type="submission" date="2020-05" db="EMBL/GenBank/DDBJ databases">
        <title>Phylogenomic resolution of chytrid fungi.</title>
        <authorList>
            <person name="Stajich J.E."/>
            <person name="Amses K."/>
            <person name="Simmons R."/>
            <person name="Seto K."/>
            <person name="Myers J."/>
            <person name="Bonds A."/>
            <person name="Quandt C.A."/>
            <person name="Barry K."/>
            <person name="Liu P."/>
            <person name="Grigoriev I."/>
            <person name="Longcore J.E."/>
            <person name="James T.Y."/>
        </authorList>
    </citation>
    <scope>NUCLEOTIDE SEQUENCE</scope>
    <source>
        <strain evidence="3">JEL0513</strain>
    </source>
</reference>
<evidence type="ECO:0000259" key="2">
    <source>
        <dbReference type="PROSITE" id="PS50003"/>
    </source>
</evidence>
<name>A0AAD5TA97_9FUNG</name>
<feature type="compositionally biased region" description="Acidic residues" evidence="1">
    <location>
        <begin position="43"/>
        <end position="63"/>
    </location>
</feature>
<dbReference type="SUPFAM" id="SSF50729">
    <property type="entry name" value="PH domain-like"/>
    <property type="match status" value="1"/>
</dbReference>
<proteinExistence type="predicted"/>
<feature type="non-terminal residue" evidence="3">
    <location>
        <position position="178"/>
    </location>
</feature>
<dbReference type="PROSITE" id="PS50003">
    <property type="entry name" value="PH_DOMAIN"/>
    <property type="match status" value="1"/>
</dbReference>
<gene>
    <name evidence="3" type="ORF">HK100_011326</name>
</gene>
<protein>
    <recommendedName>
        <fullName evidence="2">PH domain-containing protein</fullName>
    </recommendedName>
</protein>
<dbReference type="EMBL" id="JADGJH010000069">
    <property type="protein sequence ID" value="KAJ3139709.1"/>
    <property type="molecule type" value="Genomic_DNA"/>
</dbReference>
<feature type="domain" description="PH" evidence="2">
    <location>
        <begin position="83"/>
        <end position="178"/>
    </location>
</feature>
<sequence>MEVGDKLRIQTSPPPPIVDGTRKQTNAQMLDDLLSTLSAEYGDGTEGEQEQEEEQEPAQDQEEQQPLFVPLANTVSALTRHGKVVISGALAKLAGPSDLSRVHWKARFFVLTQDRRLFLFRADPTPAATPPVTFLPVVHARGFYNTLLRLWILVVGGRGVNSARVAVDREWALACTDA</sequence>
<dbReference type="AlphaFoldDB" id="A0AAD5TA97"/>
<dbReference type="InterPro" id="IPR001849">
    <property type="entry name" value="PH_domain"/>
</dbReference>
<accession>A0AAD5TA97</accession>
<evidence type="ECO:0000313" key="4">
    <source>
        <dbReference type="Proteomes" id="UP001211907"/>
    </source>
</evidence>
<feature type="region of interest" description="Disordered" evidence="1">
    <location>
        <begin position="1"/>
        <end position="64"/>
    </location>
</feature>
<keyword evidence="4" id="KW-1185">Reference proteome</keyword>
<dbReference type="Proteomes" id="UP001211907">
    <property type="component" value="Unassembled WGS sequence"/>
</dbReference>
<comment type="caution">
    <text evidence="3">The sequence shown here is derived from an EMBL/GenBank/DDBJ whole genome shotgun (WGS) entry which is preliminary data.</text>
</comment>